<dbReference type="RefSeq" id="WP_226936361.1">
    <property type="nucleotide sequence ID" value="NZ_JACDXX010000012.1"/>
</dbReference>
<evidence type="ECO:0000313" key="1">
    <source>
        <dbReference type="EMBL" id="MCB5410984.1"/>
    </source>
</evidence>
<name>A0ABS8CNN4_9RHOB</name>
<dbReference type="InterPro" id="IPR052030">
    <property type="entry name" value="Peptidase_M20/M20A_hydrolases"/>
</dbReference>
<gene>
    <name evidence="1" type="ORF">H0485_13375</name>
</gene>
<dbReference type="SUPFAM" id="SSF55031">
    <property type="entry name" value="Bacterial exopeptidase dimerisation domain"/>
    <property type="match status" value="1"/>
</dbReference>
<sequence>MTAAPLPALTAAQQTALAALAARAGEHSDWCATIFGFGETAWREYRSAAWYVERLRSEGFTVEEGSGGMPTAFCATWSNGEGPVIGMYAEYDAVPGNCQAASTRREPRAGLGFQAGGHTDPHSGLGIAGLAALLATKAAMEQHGIRGGLRFTGEPAEKVRGSKPIHAAKGYYDGLTAMLSFHPFYMLPMCNTVRLDTHCGAAYAMIYRFICDAPEAWGAGMMASDGAPIPQSHSAVRAPGAGEALIQMFNASKALRESMLPHQGGWSISEAVLTAGQATADNLPAGLAEIQYMIRVPTLAMAEAVTSVLDRNARHIAEMTGCRAERHWVCKSRPGLANHAIAGAVWQAMQQAGAPQWGEPAREIARDIQRELGLAPMERPFIAEMERLQDPREAERILRQDLPPSQLNSTSDDYTDMSWQVPTARFYIARPALQAPEGYSYPAWVMNALGGIPTTIDPMVAKAAEVLSLSALRILTDAGLRAEMQAEFDARTGGGIGGSAWIPPLCDYPAPVNFRWPEYVTTPRGRDWWIPSSMPGA</sequence>
<reference evidence="1 2" key="1">
    <citation type="submission" date="2020-07" db="EMBL/GenBank/DDBJ databases">
        <title>Pseudogemmobacter sp. nov., isolated from poultry manure in Taiwan.</title>
        <authorList>
            <person name="Lin S.-Y."/>
            <person name="Tang Y.-S."/>
            <person name="Young C.-C."/>
        </authorList>
    </citation>
    <scope>NUCLEOTIDE SEQUENCE [LARGE SCALE GENOMIC DNA]</scope>
    <source>
        <strain evidence="1 2">CC-YST710</strain>
    </source>
</reference>
<dbReference type="SUPFAM" id="SSF53187">
    <property type="entry name" value="Zn-dependent exopeptidases"/>
    <property type="match status" value="1"/>
</dbReference>
<proteinExistence type="predicted"/>
<organism evidence="1 2">
    <name type="scientific">Pseudogemmobacter faecipullorum</name>
    <dbReference type="NCBI Taxonomy" id="2755041"/>
    <lineage>
        <taxon>Bacteria</taxon>
        <taxon>Pseudomonadati</taxon>
        <taxon>Pseudomonadota</taxon>
        <taxon>Alphaproteobacteria</taxon>
        <taxon>Rhodobacterales</taxon>
        <taxon>Paracoccaceae</taxon>
        <taxon>Pseudogemmobacter</taxon>
    </lineage>
</organism>
<dbReference type="Gene3D" id="3.30.70.360">
    <property type="match status" value="1"/>
</dbReference>
<dbReference type="Proteomes" id="UP001198571">
    <property type="component" value="Unassembled WGS sequence"/>
</dbReference>
<dbReference type="InterPro" id="IPR036264">
    <property type="entry name" value="Bact_exopeptidase_dim_dom"/>
</dbReference>
<evidence type="ECO:0000313" key="2">
    <source>
        <dbReference type="Proteomes" id="UP001198571"/>
    </source>
</evidence>
<accession>A0ABS8CNN4</accession>
<keyword evidence="2" id="KW-1185">Reference proteome</keyword>
<dbReference type="PANTHER" id="PTHR30575">
    <property type="entry name" value="PEPTIDASE M20"/>
    <property type="match status" value="1"/>
</dbReference>
<protein>
    <submittedName>
        <fullName evidence="1">Amidohydrolase</fullName>
    </submittedName>
</protein>
<dbReference type="PANTHER" id="PTHR30575:SF0">
    <property type="entry name" value="XAA-ARG DIPEPTIDASE"/>
    <property type="match status" value="1"/>
</dbReference>
<dbReference type="Gene3D" id="3.40.630.10">
    <property type="entry name" value="Zn peptidases"/>
    <property type="match status" value="1"/>
</dbReference>
<dbReference type="EMBL" id="JACDXX010000012">
    <property type="protein sequence ID" value="MCB5410984.1"/>
    <property type="molecule type" value="Genomic_DNA"/>
</dbReference>
<comment type="caution">
    <text evidence="1">The sequence shown here is derived from an EMBL/GenBank/DDBJ whole genome shotgun (WGS) entry which is preliminary data.</text>
</comment>